<name>A0A0F7FZY4_9ACTN</name>
<organism evidence="6 7">
    <name type="scientific">Streptomyces xiamenensis</name>
    <dbReference type="NCBI Taxonomy" id="408015"/>
    <lineage>
        <taxon>Bacteria</taxon>
        <taxon>Bacillati</taxon>
        <taxon>Actinomycetota</taxon>
        <taxon>Actinomycetes</taxon>
        <taxon>Kitasatosporales</taxon>
        <taxon>Streptomycetaceae</taxon>
        <taxon>Streptomyces</taxon>
    </lineage>
</organism>
<dbReference type="InterPro" id="IPR002937">
    <property type="entry name" value="Amino_oxidase"/>
</dbReference>
<feature type="binding site" evidence="4">
    <location>
        <position position="238"/>
    </location>
    <ligand>
        <name>FAD</name>
        <dbReference type="ChEBI" id="CHEBI:57692"/>
    </ligand>
</feature>
<proteinExistence type="inferred from homology"/>
<evidence type="ECO:0000313" key="7">
    <source>
        <dbReference type="Proteomes" id="UP000034034"/>
    </source>
</evidence>
<comment type="cofactor">
    <cofactor evidence="1">
        <name>FAD</name>
        <dbReference type="ChEBI" id="CHEBI:57692"/>
    </cofactor>
</comment>
<feature type="binding site" evidence="4">
    <location>
        <position position="430"/>
    </location>
    <ligand>
        <name>FAD</name>
        <dbReference type="ChEBI" id="CHEBI:57692"/>
    </ligand>
</feature>
<accession>A0A0F7FZY4</accession>
<dbReference type="InterPro" id="IPR050703">
    <property type="entry name" value="Flavin_MAO"/>
</dbReference>
<evidence type="ECO:0000256" key="2">
    <source>
        <dbReference type="ARBA" id="ARBA00005995"/>
    </source>
</evidence>
<protein>
    <submittedName>
        <fullName evidence="6">Monoamine oxidase</fullName>
    </submittedName>
</protein>
<dbReference type="KEGG" id="sxi:SXIM_49010"/>
<gene>
    <name evidence="6" type="ORF">SXIM_49010</name>
</gene>
<dbReference type="PRINTS" id="PR00757">
    <property type="entry name" value="AMINEOXDASEF"/>
</dbReference>
<dbReference type="HOGENOM" id="CLU_004498_0_4_11"/>
<dbReference type="PATRIC" id="fig|408015.6.peg.4963"/>
<dbReference type="Pfam" id="PF01593">
    <property type="entry name" value="Amino_oxidase"/>
    <property type="match status" value="1"/>
</dbReference>
<dbReference type="RefSeq" id="WP_030731153.1">
    <property type="nucleotide sequence ID" value="NZ_CP009922.3"/>
</dbReference>
<dbReference type="STRING" id="408015.SXIM_49010"/>
<dbReference type="PANTHER" id="PTHR43563">
    <property type="entry name" value="AMINE OXIDASE"/>
    <property type="match status" value="1"/>
</dbReference>
<dbReference type="AlphaFoldDB" id="A0A0F7FZY4"/>
<evidence type="ECO:0000256" key="3">
    <source>
        <dbReference type="ARBA" id="ARBA00023002"/>
    </source>
</evidence>
<evidence type="ECO:0000313" key="6">
    <source>
        <dbReference type="EMBL" id="AKG46285.1"/>
    </source>
</evidence>
<dbReference type="PANTHER" id="PTHR43563:SF1">
    <property type="entry name" value="AMINE OXIDASE [FLAVIN-CONTAINING] B"/>
    <property type="match status" value="1"/>
</dbReference>
<dbReference type="GO" id="GO:0016491">
    <property type="term" value="F:oxidoreductase activity"/>
    <property type="evidence" value="ECO:0007669"/>
    <property type="project" value="UniProtKB-KW"/>
</dbReference>
<comment type="similarity">
    <text evidence="2">Belongs to the flavin monoamine oxidase family.</text>
</comment>
<dbReference type="Gene3D" id="3.90.660.10">
    <property type="match status" value="1"/>
</dbReference>
<dbReference type="EMBL" id="CP009922">
    <property type="protein sequence ID" value="AKG46285.1"/>
    <property type="molecule type" value="Genomic_DNA"/>
</dbReference>
<feature type="binding site" evidence="4">
    <location>
        <position position="347"/>
    </location>
    <ligand>
        <name>substrate</name>
    </ligand>
</feature>
<keyword evidence="7" id="KW-1185">Reference proteome</keyword>
<dbReference type="Proteomes" id="UP000034034">
    <property type="component" value="Chromosome"/>
</dbReference>
<evidence type="ECO:0000259" key="5">
    <source>
        <dbReference type="Pfam" id="PF01593"/>
    </source>
</evidence>
<evidence type="ECO:0000256" key="1">
    <source>
        <dbReference type="ARBA" id="ARBA00001974"/>
    </source>
</evidence>
<keyword evidence="3" id="KW-0560">Oxidoreductase</keyword>
<feature type="binding site" evidence="4">
    <location>
        <begin position="39"/>
        <end position="40"/>
    </location>
    <ligand>
        <name>FAD</name>
        <dbReference type="ChEBI" id="CHEBI:57692"/>
    </ligand>
</feature>
<dbReference type="SUPFAM" id="SSF54373">
    <property type="entry name" value="FAD-linked reductases, C-terminal domain"/>
    <property type="match status" value="1"/>
</dbReference>
<dbReference type="Gene3D" id="1.10.405.10">
    <property type="entry name" value="Guanine Nucleotide Dissociation Inhibitor, domain 1"/>
    <property type="match status" value="1"/>
</dbReference>
<evidence type="ECO:0000256" key="4">
    <source>
        <dbReference type="PIRSR" id="PIRSR601613-1"/>
    </source>
</evidence>
<sequence>MKRERGTTDTDVAVIGAGLAGLVAATELTAAGHDVRVVEARSRVGGRLAGLRLGGVNVELGGTFIGPAQQRVTALARRLGVSTTPTYDSGRHVLLRRGQLRSYTGTIPRLPPLALLDLDRVMRHFERLARSVPLGEPWRAPRADRLDAHTLGSWLRAVRASATTRAMLALVARTTWGCEPGEVSLLHALHYVRGCGGLRPMLDVSGGAQQEHFTTGAHTLAERLADTLGDRLLLDAPVTEVAWERSGDGAVLRLADGRGALRARRVIVAVPPALRHAITFSPPLPPPYAQLAQRWPQGVLGKAYGVYERPFWRDAGRSGQALSDSGPVFITFDVSPAPQGPGVLLGFIGGDYARAFDALPTEGRRRAALASFGALFGPRATRPLAYADHSWGGERFSGGGPTAAVPPGAWSAYGPWLARPVGPLHWAGTETADRWSGFMEGAVRSGERAAAEVRRERAEPARTL</sequence>
<dbReference type="Gene3D" id="3.50.50.60">
    <property type="entry name" value="FAD/NAD(P)-binding domain"/>
    <property type="match status" value="1"/>
</dbReference>
<dbReference type="InterPro" id="IPR001613">
    <property type="entry name" value="Flavin_amine_oxidase"/>
</dbReference>
<dbReference type="SUPFAM" id="SSF51905">
    <property type="entry name" value="FAD/NAD(P)-binding domain"/>
    <property type="match status" value="1"/>
</dbReference>
<feature type="domain" description="Amine oxidase" evidence="5">
    <location>
        <begin position="19"/>
        <end position="453"/>
    </location>
</feature>
<reference evidence="6" key="1">
    <citation type="submission" date="2019-08" db="EMBL/GenBank/DDBJ databases">
        <title>Complete genome sequence of a mangrove-derived Streptomyces xiamenensis.</title>
        <authorList>
            <person name="Xu J."/>
        </authorList>
    </citation>
    <scope>NUCLEOTIDE SEQUENCE</scope>
    <source>
        <strain evidence="6">318</strain>
    </source>
</reference>
<dbReference type="InterPro" id="IPR036188">
    <property type="entry name" value="FAD/NAD-bd_sf"/>
</dbReference>